<dbReference type="EMBL" id="CASHTH010003569">
    <property type="protein sequence ID" value="CAI8046531.1"/>
    <property type="molecule type" value="Genomic_DNA"/>
</dbReference>
<dbReference type="GO" id="GO:0061723">
    <property type="term" value="P:glycophagy"/>
    <property type="evidence" value="ECO:0007669"/>
    <property type="project" value="TreeGrafter"/>
</dbReference>
<dbReference type="PANTHER" id="PTHR13222">
    <property type="entry name" value="RB1-INDUCIBLE COILED-COIL"/>
    <property type="match status" value="1"/>
</dbReference>
<protein>
    <submittedName>
        <fullName evidence="2">RB1-inducible coiled-coil protein 1</fullName>
    </submittedName>
</protein>
<feature type="coiled-coil region" evidence="1">
    <location>
        <begin position="322"/>
        <end position="349"/>
    </location>
</feature>
<dbReference type="GO" id="GO:0034727">
    <property type="term" value="P:piecemeal microautophagy of the nucleus"/>
    <property type="evidence" value="ECO:0007669"/>
    <property type="project" value="TreeGrafter"/>
</dbReference>
<evidence type="ECO:0000313" key="2">
    <source>
        <dbReference type="EMBL" id="CAI8046531.1"/>
    </source>
</evidence>
<sequence length="403" mass="45224">MLRLFQVNEGRFVDLEGELTPNSRVGEVCEGVRREGGGGVVLMVADGRQMEDSELVGAYSPGMEGKPIFVFYQRYLSSPSPPSLPSLLKPRPDLERGLAVLNQKPYPGLFQKLPPLAKQVSDCSSGLFNMYQSVREDTQLQISGWNAVLRNCHGIIGVYEKHQQHFSRVLEIFQSSRTHYLQLVNSFPEQVKLLQQLPVPAKTTLSPSSSSSLYDWISTHDEKNSLVDLCSECEKALAQGEDGQMASALETSRKLLSSCSLERLAIAEEDEEGGGREVVRAAELSQLQIRMMENIHSTSQRAMRSGDGGTVADLTVSHHRSLQLMNQQKRELEELVRATETRKTRITQRIHQGLRVVTELQMKINESNSVLVFLHETLKLARKRFEVLRAGVFVWRGPGRHRG</sequence>
<dbReference type="GO" id="GO:0061709">
    <property type="term" value="P:reticulophagy"/>
    <property type="evidence" value="ECO:0007669"/>
    <property type="project" value="TreeGrafter"/>
</dbReference>
<dbReference type="GO" id="GO:0000422">
    <property type="term" value="P:autophagy of mitochondrion"/>
    <property type="evidence" value="ECO:0007669"/>
    <property type="project" value="TreeGrafter"/>
</dbReference>
<dbReference type="GO" id="GO:1990316">
    <property type="term" value="C:Atg1/ULK1 kinase complex"/>
    <property type="evidence" value="ECO:0007669"/>
    <property type="project" value="TreeGrafter"/>
</dbReference>
<dbReference type="AlphaFoldDB" id="A0AA35TFF4"/>
<keyword evidence="1" id="KW-0175">Coiled coil</keyword>
<dbReference type="GO" id="GO:0034045">
    <property type="term" value="C:phagophore assembly site membrane"/>
    <property type="evidence" value="ECO:0007669"/>
    <property type="project" value="TreeGrafter"/>
</dbReference>
<organism evidence="2 3">
    <name type="scientific">Geodia barretti</name>
    <name type="common">Barrett's horny sponge</name>
    <dbReference type="NCBI Taxonomy" id="519541"/>
    <lineage>
        <taxon>Eukaryota</taxon>
        <taxon>Metazoa</taxon>
        <taxon>Porifera</taxon>
        <taxon>Demospongiae</taxon>
        <taxon>Heteroscleromorpha</taxon>
        <taxon>Tetractinellida</taxon>
        <taxon>Astrophorina</taxon>
        <taxon>Geodiidae</taxon>
        <taxon>Geodia</taxon>
    </lineage>
</organism>
<evidence type="ECO:0000313" key="3">
    <source>
        <dbReference type="Proteomes" id="UP001174909"/>
    </source>
</evidence>
<gene>
    <name evidence="2" type="ORF">GBAR_LOCUS25744</name>
</gene>
<dbReference type="GO" id="GO:0000045">
    <property type="term" value="P:autophagosome assembly"/>
    <property type="evidence" value="ECO:0007669"/>
    <property type="project" value="InterPro"/>
</dbReference>
<proteinExistence type="predicted"/>
<dbReference type="GO" id="GO:0019901">
    <property type="term" value="F:protein kinase binding"/>
    <property type="evidence" value="ECO:0007669"/>
    <property type="project" value="TreeGrafter"/>
</dbReference>
<name>A0AA35TFF4_GEOBA</name>
<dbReference type="InterPro" id="IPR040040">
    <property type="entry name" value="ATG11"/>
</dbReference>
<dbReference type="GO" id="GO:0034517">
    <property type="term" value="P:ribophagy"/>
    <property type="evidence" value="ECO:0007669"/>
    <property type="project" value="TreeGrafter"/>
</dbReference>
<accession>A0AA35TFF4</accession>
<reference evidence="2" key="1">
    <citation type="submission" date="2023-03" db="EMBL/GenBank/DDBJ databases">
        <authorList>
            <person name="Steffen K."/>
            <person name="Cardenas P."/>
        </authorList>
    </citation>
    <scope>NUCLEOTIDE SEQUENCE</scope>
</reference>
<comment type="caution">
    <text evidence="2">The sequence shown here is derived from an EMBL/GenBank/DDBJ whole genome shotgun (WGS) entry which is preliminary data.</text>
</comment>
<evidence type="ECO:0000256" key="1">
    <source>
        <dbReference type="SAM" id="Coils"/>
    </source>
</evidence>
<dbReference type="GO" id="GO:0060090">
    <property type="term" value="F:molecular adaptor activity"/>
    <property type="evidence" value="ECO:0007669"/>
    <property type="project" value="TreeGrafter"/>
</dbReference>
<keyword evidence="3" id="KW-1185">Reference proteome</keyword>
<dbReference type="PANTHER" id="PTHR13222:SF1">
    <property type="entry name" value="RB1-INDUCIBLE COILED-COIL PROTEIN 1"/>
    <property type="match status" value="1"/>
</dbReference>
<dbReference type="Proteomes" id="UP001174909">
    <property type="component" value="Unassembled WGS sequence"/>
</dbReference>